<evidence type="ECO:0000256" key="6">
    <source>
        <dbReference type="ARBA" id="ARBA00023136"/>
    </source>
</evidence>
<feature type="transmembrane region" description="Helical" evidence="7">
    <location>
        <begin position="99"/>
        <end position="122"/>
    </location>
</feature>
<gene>
    <name evidence="9" type="ORF">J2Z17_001021</name>
</gene>
<keyword evidence="7" id="KW-0813">Transport</keyword>
<comment type="function">
    <text evidence="7">Part of the tripartite ATP-independent periplasmic (TRAP) transport system.</text>
</comment>
<dbReference type="PANTHER" id="PTHR33362:SF5">
    <property type="entry name" value="C4-DICARBOXYLATE TRAP TRANSPORTER LARGE PERMEASE PROTEIN DCTM"/>
    <property type="match status" value="1"/>
</dbReference>
<dbReference type="InterPro" id="IPR010656">
    <property type="entry name" value="DctM"/>
</dbReference>
<feature type="domain" description="TRAP C4-dicarboxylate transport system permease DctM subunit" evidence="8">
    <location>
        <begin position="13"/>
        <end position="429"/>
    </location>
</feature>
<feature type="transmembrane region" description="Helical" evidence="7">
    <location>
        <begin position="412"/>
        <end position="433"/>
    </location>
</feature>
<keyword evidence="5 7" id="KW-1133">Transmembrane helix</keyword>
<evidence type="ECO:0000256" key="7">
    <source>
        <dbReference type="RuleBase" id="RU369079"/>
    </source>
</evidence>
<feature type="transmembrane region" description="Helical" evidence="7">
    <location>
        <begin position="253"/>
        <end position="270"/>
    </location>
</feature>
<feature type="transmembrane region" description="Helical" evidence="7">
    <location>
        <begin position="324"/>
        <end position="354"/>
    </location>
</feature>
<comment type="similarity">
    <text evidence="7">Belongs to the TRAP transporter large permease family.</text>
</comment>
<feature type="transmembrane region" description="Helical" evidence="7">
    <location>
        <begin position="38"/>
        <end position="54"/>
    </location>
</feature>
<evidence type="ECO:0000313" key="9">
    <source>
        <dbReference type="EMBL" id="MBP1849600.1"/>
    </source>
</evidence>
<protein>
    <recommendedName>
        <fullName evidence="7">TRAP transporter large permease protein</fullName>
    </recommendedName>
</protein>
<dbReference type="PANTHER" id="PTHR33362">
    <property type="entry name" value="SIALIC ACID TRAP TRANSPORTER PERMEASE PROTEIN SIAT-RELATED"/>
    <property type="match status" value="1"/>
</dbReference>
<keyword evidence="10" id="KW-1185">Reference proteome</keyword>
<evidence type="ECO:0000256" key="4">
    <source>
        <dbReference type="ARBA" id="ARBA00022692"/>
    </source>
</evidence>
<reference evidence="9 10" key="1">
    <citation type="submission" date="2021-03" db="EMBL/GenBank/DDBJ databases">
        <title>Genomic Encyclopedia of Type Strains, Phase IV (KMG-IV): sequencing the most valuable type-strain genomes for metagenomic binning, comparative biology and taxonomic classification.</title>
        <authorList>
            <person name="Goeker M."/>
        </authorList>
    </citation>
    <scope>NUCLEOTIDE SEQUENCE [LARGE SCALE GENOMIC DNA]</scope>
    <source>
        <strain evidence="9 10">DSM 21600</strain>
    </source>
</reference>
<comment type="subcellular location">
    <subcellularLocation>
        <location evidence="1 7">Cell inner membrane</location>
        <topology evidence="1 7">Multi-pass membrane protein</topology>
    </subcellularLocation>
</comment>
<evidence type="ECO:0000256" key="5">
    <source>
        <dbReference type="ARBA" id="ARBA00022989"/>
    </source>
</evidence>
<feature type="transmembrane region" description="Helical" evidence="7">
    <location>
        <begin position="61"/>
        <end position="79"/>
    </location>
</feature>
<keyword evidence="6 7" id="KW-0472">Membrane</keyword>
<evidence type="ECO:0000256" key="1">
    <source>
        <dbReference type="ARBA" id="ARBA00004429"/>
    </source>
</evidence>
<name>A0ABS4DV80_9HYPH</name>
<evidence type="ECO:0000259" key="8">
    <source>
        <dbReference type="Pfam" id="PF06808"/>
    </source>
</evidence>
<comment type="subunit">
    <text evidence="7">The complex comprises the extracytoplasmic solute receptor protein and the two transmembrane proteins.</text>
</comment>
<dbReference type="NCBIfam" id="TIGR00786">
    <property type="entry name" value="dctM"/>
    <property type="match status" value="1"/>
</dbReference>
<dbReference type="PIRSF" id="PIRSF006066">
    <property type="entry name" value="HI0050"/>
    <property type="match status" value="1"/>
</dbReference>
<organism evidence="9 10">
    <name type="scientific">Rhizobium halophytocola</name>
    <dbReference type="NCBI Taxonomy" id="735519"/>
    <lineage>
        <taxon>Bacteria</taxon>
        <taxon>Pseudomonadati</taxon>
        <taxon>Pseudomonadota</taxon>
        <taxon>Alphaproteobacteria</taxon>
        <taxon>Hyphomicrobiales</taxon>
        <taxon>Rhizobiaceae</taxon>
        <taxon>Rhizobium/Agrobacterium group</taxon>
        <taxon>Rhizobium</taxon>
    </lineage>
</organism>
<keyword evidence="4 7" id="KW-0812">Transmembrane</keyword>
<keyword evidence="2" id="KW-1003">Cell membrane</keyword>
<dbReference type="EMBL" id="JAGGJU010000002">
    <property type="protein sequence ID" value="MBP1849600.1"/>
    <property type="molecule type" value="Genomic_DNA"/>
</dbReference>
<dbReference type="RefSeq" id="WP_342454371.1">
    <property type="nucleotide sequence ID" value="NZ_JAGGJU010000002.1"/>
</dbReference>
<feature type="transmembrane region" description="Helical" evidence="7">
    <location>
        <begin position="366"/>
        <end position="392"/>
    </location>
</feature>
<feature type="transmembrane region" description="Helical" evidence="7">
    <location>
        <begin position="176"/>
        <end position="198"/>
    </location>
</feature>
<accession>A0ABS4DV80</accession>
<dbReference type="InterPro" id="IPR004681">
    <property type="entry name" value="TRAP_DctM"/>
</dbReference>
<evidence type="ECO:0000313" key="10">
    <source>
        <dbReference type="Proteomes" id="UP000759443"/>
    </source>
</evidence>
<sequence>MMTWFFPFAFLVGAILVFMGLGLPVAFAFFVTNILGMYLFFGGTTGVIQMVANFSDAVSTYALAPLPMFLVMGSLYFRSGLGERVIYALDLAIGNLKGRLSYVVLAAGAVFAALSGSSLANAGMMGSLMAPEMLKRNYKPHMAFGPILGAGSLAVVIPPSSLGVLLGSLAQIDVGALLIAGVVPGLVLFVMYCALIFVQTTIDPEAAPQYEVVQTSGMVKLKAVLFNIIPMSVLVFMVVGTIILGIATPTESAALGCAGVAALLIVYRKFSWAVVWKSLDDAVKVTGMTFLIISASTTFSQVFAFSGASNGFIQFITGFDMGPYGILLMMIVVILVLGMFMDQVSMMLITLPLFMPIAAQYGFENVWFGLLLLLAYEVGFTTPPFGMLLFVMLGVAPKGTSLKTMALAAAPYIGLTLFTILLIVIFPQLALFLPSLIQR</sequence>
<dbReference type="Pfam" id="PF06808">
    <property type="entry name" value="DctM"/>
    <property type="match status" value="1"/>
</dbReference>
<proteinExistence type="inferred from homology"/>
<keyword evidence="3 7" id="KW-0997">Cell inner membrane</keyword>
<feature type="transmembrane region" description="Helical" evidence="7">
    <location>
        <begin position="224"/>
        <end position="247"/>
    </location>
</feature>
<evidence type="ECO:0000256" key="2">
    <source>
        <dbReference type="ARBA" id="ARBA00022475"/>
    </source>
</evidence>
<evidence type="ECO:0000256" key="3">
    <source>
        <dbReference type="ARBA" id="ARBA00022519"/>
    </source>
</evidence>
<feature type="transmembrane region" description="Helical" evidence="7">
    <location>
        <begin position="282"/>
        <end position="304"/>
    </location>
</feature>
<dbReference type="Proteomes" id="UP000759443">
    <property type="component" value="Unassembled WGS sequence"/>
</dbReference>
<feature type="transmembrane region" description="Helical" evidence="7">
    <location>
        <begin position="143"/>
        <end position="170"/>
    </location>
</feature>
<comment type="caution">
    <text evidence="9">The sequence shown here is derived from an EMBL/GenBank/DDBJ whole genome shotgun (WGS) entry which is preliminary data.</text>
</comment>